<feature type="region of interest" description="Disordered" evidence="1">
    <location>
        <begin position="342"/>
        <end position="361"/>
    </location>
</feature>
<dbReference type="Gene3D" id="3.40.50.150">
    <property type="entry name" value="Vaccinia Virus protein VP39"/>
    <property type="match status" value="1"/>
</dbReference>
<dbReference type="InterPro" id="IPR050870">
    <property type="entry name" value="FAST_kinase"/>
</dbReference>
<gene>
    <name evidence="3" type="ORF">PGLA2088_LOCUS19354</name>
</gene>
<feature type="compositionally biased region" description="Acidic residues" evidence="1">
    <location>
        <begin position="579"/>
        <end position="588"/>
    </location>
</feature>
<dbReference type="PANTHER" id="PTHR21228:SF40">
    <property type="entry name" value="LD45607P"/>
    <property type="match status" value="1"/>
</dbReference>
<proteinExistence type="predicted"/>
<feature type="compositionally biased region" description="Acidic residues" evidence="1">
    <location>
        <begin position="190"/>
        <end position="216"/>
    </location>
</feature>
<evidence type="ECO:0000256" key="1">
    <source>
        <dbReference type="SAM" id="MobiDB-lite"/>
    </source>
</evidence>
<dbReference type="Proteomes" id="UP000626109">
    <property type="component" value="Unassembled WGS sequence"/>
</dbReference>
<dbReference type="PROSITE" id="PS51379">
    <property type="entry name" value="4FE4S_FER_2"/>
    <property type="match status" value="1"/>
</dbReference>
<feature type="compositionally biased region" description="Polar residues" evidence="1">
    <location>
        <begin position="422"/>
        <end position="432"/>
    </location>
</feature>
<dbReference type="InterPro" id="IPR013216">
    <property type="entry name" value="Methyltransf_11"/>
</dbReference>
<dbReference type="GO" id="GO:0005759">
    <property type="term" value="C:mitochondrial matrix"/>
    <property type="evidence" value="ECO:0007669"/>
    <property type="project" value="TreeGrafter"/>
</dbReference>
<dbReference type="Pfam" id="PF08241">
    <property type="entry name" value="Methyltransf_11"/>
    <property type="match status" value="1"/>
</dbReference>
<reference evidence="3" key="1">
    <citation type="submission" date="2021-02" db="EMBL/GenBank/DDBJ databases">
        <authorList>
            <person name="Dougan E. K."/>
            <person name="Rhodes N."/>
            <person name="Thang M."/>
            <person name="Chan C."/>
        </authorList>
    </citation>
    <scope>NUCLEOTIDE SEQUENCE</scope>
</reference>
<dbReference type="GO" id="GO:0003723">
    <property type="term" value="F:RNA binding"/>
    <property type="evidence" value="ECO:0007669"/>
    <property type="project" value="TreeGrafter"/>
</dbReference>
<dbReference type="SUPFAM" id="SSF53335">
    <property type="entry name" value="S-adenosyl-L-methionine-dependent methyltransferases"/>
    <property type="match status" value="1"/>
</dbReference>
<comment type="caution">
    <text evidence="3">The sequence shown here is derived from an EMBL/GenBank/DDBJ whole genome shotgun (WGS) entry which is preliminary data.</text>
</comment>
<accession>A0A813JEW3</accession>
<feature type="compositionally biased region" description="Polar residues" evidence="1">
    <location>
        <begin position="498"/>
        <end position="507"/>
    </location>
</feature>
<feature type="compositionally biased region" description="Basic and acidic residues" evidence="1">
    <location>
        <begin position="373"/>
        <end position="387"/>
    </location>
</feature>
<dbReference type="InterPro" id="IPR029063">
    <property type="entry name" value="SAM-dependent_MTases_sf"/>
</dbReference>
<protein>
    <recommendedName>
        <fullName evidence="2">4Fe-4S ferredoxin-type domain-containing protein</fullName>
    </recommendedName>
</protein>
<feature type="region of interest" description="Disordered" evidence="1">
    <location>
        <begin position="373"/>
        <end position="526"/>
    </location>
</feature>
<feature type="compositionally biased region" description="Low complexity" evidence="1">
    <location>
        <begin position="555"/>
        <end position="566"/>
    </location>
</feature>
<feature type="compositionally biased region" description="Basic and acidic residues" evidence="1">
    <location>
        <begin position="470"/>
        <end position="491"/>
    </location>
</feature>
<name>A0A813JEW3_POLGL</name>
<dbReference type="EMBL" id="CAJNNW010025046">
    <property type="protein sequence ID" value="CAE8675368.1"/>
    <property type="molecule type" value="Genomic_DNA"/>
</dbReference>
<feature type="compositionally biased region" description="Polar residues" evidence="1">
    <location>
        <begin position="388"/>
        <end position="401"/>
    </location>
</feature>
<dbReference type="GO" id="GO:0035770">
    <property type="term" value="C:ribonucleoprotein granule"/>
    <property type="evidence" value="ECO:0007669"/>
    <property type="project" value="TreeGrafter"/>
</dbReference>
<feature type="domain" description="4Fe-4S ferredoxin-type" evidence="2">
    <location>
        <begin position="1692"/>
        <end position="1725"/>
    </location>
</feature>
<dbReference type="InterPro" id="IPR016024">
    <property type="entry name" value="ARM-type_fold"/>
</dbReference>
<sequence>MESRFQDLGMQWQVMDATHMSFGDALFDVAVDKGTLDALMGGGSSGSETVKSMVAEVWRVLRPEGLFVLVSHNGTRLALLRAALQDAEAKEAPGAGHEAATSSGPRQRWRCLEMRRCRLSPQATLINVLRSKLQGRPLIEALRDPEILRQATIETKNALKRMQFLDAFRLFKARKKANARCSEDLSSEGSNEDADEEAKESPEEDKEDEKEPDNEGGGDHQRDAAGAKSAGASGDPRLQPYCWVYPALQGSGGDRSSPPCGHPCRREAQDPGWWEAREGPAPAILREREFRKRTKCPEPPELQQETPDVTAGMGLETRLASTEFDAPLHHVEAPLGAGRFWGDNSLRGDGDGQAPPDTQDRRIALDLPRRLKELQQQNERPKDKQKVTEYQSTRRSGSTLAADSLDRDGAATAGPSWLESVCGQTNGTSGDVSTSAAKASASWSWGTANRSPEISREKEVEPSWWGRTWGGHDDREADENEARNAENKARATWDGTVSIWQRGSTSQDWERHPNPNGGGTPHHFREEACTEAPDPLAQADWARSDWKRWQEDGPTSSTSVTFTATADEQKSQLENSSSSEEDGEEKELESEQDRTIHAFLLEGFLEEGRKRFGDNAEHLDLLYPSRLAAKWDLAGDFDAGDAEGDEPGFGLGLGVYSPCGTGGTVGPGGASWSLTTGAAAFSTTADKVSIRLNKDLAAKWSARDILETTELHLAQFDAVNAVTALHRVAKSADRLEAQRDGKLKAVLLELIAKVVGAVTDSTALIEAKEVTKTCWALAKLGLGTGPCMDLLAEQVVCKVGELDGQGLSNAVWGFATARIVHRRLLGAVAAEAVKQLEDFDPQGLSNIAWAFAKLSHCEAALMAHLAEEVSKRTADFDPQGLANTAWAFATLGLRNPQLMEAIVEEMLAGITRWSPQNIGNFAWSFAKLKMADQRMVTAVSAEVLQTLYDWNPQGIANVVWAFAKLEVRDQLFFSSVAKDCAAKISSFQPQNLANLAWSYAKLGMRNEKTLFKGISENILRRGPDFNPQHCSNAVWAFATLGFHDAPVLEMVSSRILRTISAFRAQDLSNIAWSFAKLSRQDCQLMATLGQEVVRKVRTFQPQNLSITAYSFGQLNLSDSCVLDAIMEQSVLRMSEFDGQGLSNLCQAMAKTSLPHLRALHLVIPHAESKIASFSNQELAMVAWSFAKLGMLEGSSLALVTNETRARLDRLTPQDLSVLIWAFARSGQRSREILEVLAWEVLARRHKLIPQDLANITWAYATASVRNEELMQAIARECLPKISRFSIQDLANCAWGFAKLEALDVELMHGLAEEMVRRIEKLEPQHMSIAAWAHARLGLRHVNFLQTVAVVAARTAERFDAQGVGNIIWAYGVLDFSNEELIAAMLARAEALAGELSAQEISNIAVGLQALGKTAALRRFLGRALGLFRGIAGAGSGANWADLANAVADAVRGEGGDFPAASDFESYFRHQLLEPILGCLAQLAPASAARPESEVLESLQLLCAEGGSSLPYFGEVYTREALARLRLAEAAHNGGKVSSPIGFAPWSAWAKEARQSCFEAAQAQAQAAGSAAQGDKSCWRPPSTDGILAYASWSVECGGGRKVIELPGRVFLSARSSRESEGHESDCVQALLRPLRQHPRRDLHPERMALLELFAKMLTDRQGQPGSCQAGEDSAAEVEIKVKALLVKCRGAVRIYISQYPCISCLGVMCQAARHCPMIAFAVDFDNAWKTHFGRPRFSSMQQEVPS</sequence>
<organism evidence="3 4">
    <name type="scientific">Polarella glacialis</name>
    <name type="common">Dinoflagellate</name>
    <dbReference type="NCBI Taxonomy" id="89957"/>
    <lineage>
        <taxon>Eukaryota</taxon>
        <taxon>Sar</taxon>
        <taxon>Alveolata</taxon>
        <taxon>Dinophyceae</taxon>
        <taxon>Suessiales</taxon>
        <taxon>Suessiaceae</taxon>
        <taxon>Polarella</taxon>
    </lineage>
</organism>
<dbReference type="InterPro" id="IPR017896">
    <property type="entry name" value="4Fe4S_Fe-S-bd"/>
</dbReference>
<feature type="region of interest" description="Disordered" evidence="1">
    <location>
        <begin position="549"/>
        <end position="593"/>
    </location>
</feature>
<dbReference type="GO" id="GO:0008757">
    <property type="term" value="F:S-adenosylmethionine-dependent methyltransferase activity"/>
    <property type="evidence" value="ECO:0007669"/>
    <property type="project" value="InterPro"/>
</dbReference>
<dbReference type="InterPro" id="IPR058917">
    <property type="entry name" value="RESC6_dom"/>
</dbReference>
<dbReference type="PANTHER" id="PTHR21228">
    <property type="entry name" value="FAST LEU-RICH DOMAIN-CONTAINING"/>
    <property type="match status" value="1"/>
</dbReference>
<dbReference type="Pfam" id="PF26188">
    <property type="entry name" value="RESC6"/>
    <property type="match status" value="1"/>
</dbReference>
<evidence type="ECO:0000259" key="2">
    <source>
        <dbReference type="PROSITE" id="PS51379"/>
    </source>
</evidence>
<dbReference type="GO" id="GO:0000963">
    <property type="term" value="P:mitochondrial RNA processing"/>
    <property type="evidence" value="ECO:0007669"/>
    <property type="project" value="TreeGrafter"/>
</dbReference>
<feature type="compositionally biased region" description="Low complexity" evidence="1">
    <location>
        <begin position="433"/>
        <end position="448"/>
    </location>
</feature>
<evidence type="ECO:0000313" key="4">
    <source>
        <dbReference type="Proteomes" id="UP000626109"/>
    </source>
</evidence>
<evidence type="ECO:0000313" key="3">
    <source>
        <dbReference type="EMBL" id="CAE8675368.1"/>
    </source>
</evidence>
<dbReference type="GO" id="GO:0044528">
    <property type="term" value="P:regulation of mitochondrial mRNA stability"/>
    <property type="evidence" value="ECO:0007669"/>
    <property type="project" value="TreeGrafter"/>
</dbReference>
<feature type="region of interest" description="Disordered" evidence="1">
    <location>
        <begin position="179"/>
        <end position="236"/>
    </location>
</feature>
<dbReference type="SUPFAM" id="SSF48371">
    <property type="entry name" value="ARM repeat"/>
    <property type="match status" value="1"/>
</dbReference>